<proteinExistence type="predicted"/>
<keyword evidence="2" id="KW-1185">Reference proteome</keyword>
<protein>
    <submittedName>
        <fullName evidence="1">Uncharacterized protein</fullName>
    </submittedName>
</protein>
<gene>
    <name evidence="1" type="ORF">JRQ81_015592</name>
</gene>
<name>A0A9Q1B264_9SAUR</name>
<dbReference type="EMBL" id="JAPFRF010000006">
    <property type="protein sequence ID" value="KAJ7329418.1"/>
    <property type="molecule type" value="Genomic_DNA"/>
</dbReference>
<comment type="caution">
    <text evidence="1">The sequence shown here is derived from an EMBL/GenBank/DDBJ whole genome shotgun (WGS) entry which is preliminary data.</text>
</comment>
<dbReference type="AlphaFoldDB" id="A0A9Q1B264"/>
<dbReference type="OrthoDB" id="10061326at2759"/>
<organism evidence="1 2">
    <name type="scientific">Phrynocephalus forsythii</name>
    <dbReference type="NCBI Taxonomy" id="171643"/>
    <lineage>
        <taxon>Eukaryota</taxon>
        <taxon>Metazoa</taxon>
        <taxon>Chordata</taxon>
        <taxon>Craniata</taxon>
        <taxon>Vertebrata</taxon>
        <taxon>Euteleostomi</taxon>
        <taxon>Lepidosauria</taxon>
        <taxon>Squamata</taxon>
        <taxon>Bifurcata</taxon>
        <taxon>Unidentata</taxon>
        <taxon>Episquamata</taxon>
        <taxon>Toxicofera</taxon>
        <taxon>Iguania</taxon>
        <taxon>Acrodonta</taxon>
        <taxon>Agamidae</taxon>
        <taxon>Agaminae</taxon>
        <taxon>Phrynocephalus</taxon>
    </lineage>
</organism>
<feature type="non-terminal residue" evidence="1">
    <location>
        <position position="108"/>
    </location>
</feature>
<dbReference type="Proteomes" id="UP001142489">
    <property type="component" value="Unassembled WGS sequence"/>
</dbReference>
<evidence type="ECO:0000313" key="1">
    <source>
        <dbReference type="EMBL" id="KAJ7329418.1"/>
    </source>
</evidence>
<reference evidence="1" key="1">
    <citation type="journal article" date="2023" name="DNA Res.">
        <title>Chromosome-level genome assembly of Phrynocephalus forsythii using third-generation DNA sequencing and Hi-C analysis.</title>
        <authorList>
            <person name="Qi Y."/>
            <person name="Zhao W."/>
            <person name="Zhao Y."/>
            <person name="Niu C."/>
            <person name="Cao S."/>
            <person name="Zhang Y."/>
        </authorList>
    </citation>
    <scope>NUCLEOTIDE SEQUENCE</scope>
    <source>
        <tissue evidence="1">Muscle</tissue>
    </source>
</reference>
<accession>A0A9Q1B264</accession>
<evidence type="ECO:0000313" key="2">
    <source>
        <dbReference type="Proteomes" id="UP001142489"/>
    </source>
</evidence>
<sequence length="108" mass="12114">MSLALAGCSQGDLNGSMKLCMTKQTLFSIADKLRPYLFRNDTLMRTAVPEEERVAIGVYYLASKTCYRSLAHLFAKGKSTVANIVIEFCLAMEHILLCQEIKLTDFNK</sequence>